<evidence type="ECO:0000313" key="2">
    <source>
        <dbReference type="Proteomes" id="UP001469365"/>
    </source>
</evidence>
<accession>A0ABU9DIN3</accession>
<dbReference type="Proteomes" id="UP001469365">
    <property type="component" value="Unassembled WGS sequence"/>
</dbReference>
<sequence>MAKTPYFIYKNDKYGFTLRFPSWWRRYCVVSKQKRDPDSEYEVHFRFKYKGKVYDDIFAILVYRMTKAEWKRLYDDSPLTFLGYRDGRVFAALTPEELPYAFVDPKTGEYDYKKYGTAIGLLKRMVNKDVPNVLRSFAFPQLPMSMRSQPLRSRQICGCRTKRRRRRRRP</sequence>
<gene>
    <name evidence="1" type="ORF">WMW72_09320</name>
</gene>
<evidence type="ECO:0000313" key="1">
    <source>
        <dbReference type="EMBL" id="MEK8128101.1"/>
    </source>
</evidence>
<keyword evidence="2" id="KW-1185">Reference proteome</keyword>
<dbReference type="RefSeq" id="WP_341415160.1">
    <property type="nucleotide sequence ID" value="NZ_JBBPCC010000004.1"/>
</dbReference>
<comment type="caution">
    <text evidence="1">The sequence shown here is derived from an EMBL/GenBank/DDBJ whole genome shotgun (WGS) entry which is preliminary data.</text>
</comment>
<organism evidence="1 2">
    <name type="scientific">Paenibacillus filicis</name>
    <dbReference type="NCBI Taxonomy" id="669464"/>
    <lineage>
        <taxon>Bacteria</taxon>
        <taxon>Bacillati</taxon>
        <taxon>Bacillota</taxon>
        <taxon>Bacilli</taxon>
        <taxon>Bacillales</taxon>
        <taxon>Paenibacillaceae</taxon>
        <taxon>Paenibacillus</taxon>
    </lineage>
</organism>
<reference evidence="1 2" key="1">
    <citation type="submission" date="2024-04" db="EMBL/GenBank/DDBJ databases">
        <title>draft genome sequnece of Paenibacillus filicis.</title>
        <authorList>
            <person name="Kim D.-U."/>
        </authorList>
    </citation>
    <scope>NUCLEOTIDE SEQUENCE [LARGE SCALE GENOMIC DNA]</scope>
    <source>
        <strain evidence="1 2">KACC14197</strain>
    </source>
</reference>
<dbReference type="EMBL" id="JBBPCC010000004">
    <property type="protein sequence ID" value="MEK8128101.1"/>
    <property type="molecule type" value="Genomic_DNA"/>
</dbReference>
<name>A0ABU9DIN3_9BACL</name>
<protein>
    <submittedName>
        <fullName evidence="1">Uncharacterized protein</fullName>
    </submittedName>
</protein>
<proteinExistence type="predicted"/>